<dbReference type="OrthoDB" id="5064123at2"/>
<accession>A0A495IGY7</accession>
<dbReference type="EMBL" id="RBKS01000001">
    <property type="protein sequence ID" value="RKR74336.1"/>
    <property type="molecule type" value="Genomic_DNA"/>
</dbReference>
<organism evidence="1 2">
    <name type="scientific">Frondihabitans australicus</name>
    <dbReference type="NCBI Taxonomy" id="386892"/>
    <lineage>
        <taxon>Bacteria</taxon>
        <taxon>Bacillati</taxon>
        <taxon>Actinomycetota</taxon>
        <taxon>Actinomycetes</taxon>
        <taxon>Micrococcales</taxon>
        <taxon>Microbacteriaceae</taxon>
        <taxon>Frondihabitans</taxon>
    </lineage>
</organism>
<reference evidence="1 2" key="1">
    <citation type="submission" date="2018-10" db="EMBL/GenBank/DDBJ databases">
        <title>Sequencing the genomes of 1000 actinobacteria strains.</title>
        <authorList>
            <person name="Klenk H.-P."/>
        </authorList>
    </citation>
    <scope>NUCLEOTIDE SEQUENCE [LARGE SCALE GENOMIC DNA]</scope>
    <source>
        <strain evidence="1 2">DSM 17894</strain>
    </source>
</reference>
<comment type="caution">
    <text evidence="1">The sequence shown here is derived from an EMBL/GenBank/DDBJ whole genome shotgun (WGS) entry which is preliminary data.</text>
</comment>
<gene>
    <name evidence="1" type="ORF">C8E83_1447</name>
</gene>
<proteinExistence type="predicted"/>
<dbReference type="RefSeq" id="WP_121369091.1">
    <property type="nucleotide sequence ID" value="NZ_RBKS01000001.1"/>
</dbReference>
<sequence length="184" mass="19511">MTDDDLTPPAKRNVKALTAFLGEMEAGDAVVATFTTDRYGVFAVRGEVVQSQLLGAFTLGSHPLDSNRKPSKALQLLRTFHSAEREEAAASRPSDPAAVDESVAHGALIRVTYSEPAYGVFDVAGVAVHSSVDDSILVGSWMVSTHDRIAERVLAVEVLAPVGGHELAVPREITSWGNESAADV</sequence>
<evidence type="ECO:0000313" key="1">
    <source>
        <dbReference type="EMBL" id="RKR74336.1"/>
    </source>
</evidence>
<evidence type="ECO:0000313" key="2">
    <source>
        <dbReference type="Proteomes" id="UP000280008"/>
    </source>
</evidence>
<dbReference type="AlphaFoldDB" id="A0A495IGY7"/>
<protein>
    <submittedName>
        <fullName evidence="1">Uncharacterized protein</fullName>
    </submittedName>
</protein>
<keyword evidence="2" id="KW-1185">Reference proteome</keyword>
<name>A0A495IGY7_9MICO</name>
<dbReference type="Proteomes" id="UP000280008">
    <property type="component" value="Unassembled WGS sequence"/>
</dbReference>